<feature type="domain" description="IRF tryptophan pentad repeat" evidence="1">
    <location>
        <begin position="8"/>
        <end position="108"/>
    </location>
</feature>
<dbReference type="PANTHER" id="PTHR11949:SF17">
    <property type="entry name" value="IRF TRYPTOPHAN PENTAD REPEAT DOMAIN-CONTAINING PROTEIN"/>
    <property type="match status" value="1"/>
</dbReference>
<gene>
    <name evidence="2" type="primary">N9-8</name>
</gene>
<reference evidence="2 3" key="1">
    <citation type="submission" date="2018-02" db="EMBL/GenBank/DDBJ databases">
        <title>Complete genome sequence of MneRV2, the pig-tailed macaque RV2 rhadinovirus, and evolutionary relationship with rhesus macaque RRV and human herpesvirus 8/KSHV.</title>
        <authorList>
            <person name="Rose T.M."/>
            <person name="Bruce A.G."/>
        </authorList>
    </citation>
    <scope>NUCLEOTIDE SEQUENCE [LARGE SCALE GENOMIC DNA]</scope>
    <source>
        <strain evidence="2 3">J97167</strain>
    </source>
</reference>
<dbReference type="PROSITE" id="PS51507">
    <property type="entry name" value="IRF_2"/>
    <property type="match status" value="1"/>
</dbReference>
<evidence type="ECO:0000313" key="3">
    <source>
        <dbReference type="Proteomes" id="UP000297089"/>
    </source>
</evidence>
<dbReference type="GO" id="GO:0000981">
    <property type="term" value="F:DNA-binding transcription factor activity, RNA polymerase II-specific"/>
    <property type="evidence" value="ECO:0007669"/>
    <property type="project" value="TreeGrafter"/>
</dbReference>
<dbReference type="PANTHER" id="PTHR11949">
    <property type="entry name" value="INTERFERON REGULATORY FACTOR"/>
    <property type="match status" value="1"/>
</dbReference>
<dbReference type="SUPFAM" id="SSF49879">
    <property type="entry name" value="SMAD/FHA domain"/>
    <property type="match status" value="1"/>
</dbReference>
<dbReference type="EMBL" id="KP265674">
    <property type="protein sequence ID" value="AJE29713.1"/>
    <property type="molecule type" value="Genomic_DNA"/>
</dbReference>
<name>A0A0B5D6I2_9GAMA</name>
<dbReference type="SMART" id="SM00348">
    <property type="entry name" value="IRF"/>
    <property type="match status" value="1"/>
</dbReference>
<dbReference type="KEGG" id="vg:65099596"/>
<dbReference type="InterPro" id="IPR017855">
    <property type="entry name" value="SMAD-like_dom_sf"/>
</dbReference>
<dbReference type="Gene3D" id="1.10.10.10">
    <property type="entry name" value="Winged helix-like DNA-binding domain superfamily/Winged helix DNA-binding domain"/>
    <property type="match status" value="1"/>
</dbReference>
<protein>
    <submittedName>
        <fullName evidence="2">N9-8</fullName>
    </submittedName>
</protein>
<dbReference type="GO" id="GO:0002376">
    <property type="term" value="P:immune system process"/>
    <property type="evidence" value="ECO:0007669"/>
    <property type="project" value="TreeGrafter"/>
</dbReference>
<dbReference type="SUPFAM" id="SSF46785">
    <property type="entry name" value="Winged helix' DNA-binding domain"/>
    <property type="match status" value="1"/>
</dbReference>
<evidence type="ECO:0000259" key="1">
    <source>
        <dbReference type="PROSITE" id="PS51507"/>
    </source>
</evidence>
<dbReference type="InterPro" id="IPR036390">
    <property type="entry name" value="WH_DNA-bd_sf"/>
</dbReference>
<organism evidence="2 3">
    <name type="scientific">macacine gammaherpesvirus 12</name>
    <dbReference type="NCBI Taxonomy" id="2560571"/>
    <lineage>
        <taxon>Viruses</taxon>
        <taxon>Duplodnaviria</taxon>
        <taxon>Heunggongvirae</taxon>
        <taxon>Peploviricota</taxon>
        <taxon>Herviviricetes</taxon>
        <taxon>Herpesvirales</taxon>
        <taxon>Orthoherpesviridae</taxon>
        <taxon>Gammaherpesvirinae</taxon>
        <taxon>Rhadinovirus</taxon>
        <taxon>Rhadinovirus macacinegamma12</taxon>
    </lineage>
</organism>
<dbReference type="Proteomes" id="UP000297089">
    <property type="component" value="Segment"/>
</dbReference>
<dbReference type="InterPro" id="IPR019471">
    <property type="entry name" value="Interferon_reg_factor-3"/>
</dbReference>
<evidence type="ECO:0000313" key="2">
    <source>
        <dbReference type="EMBL" id="AJE29713.1"/>
    </source>
</evidence>
<accession>A0A0B5D6I2</accession>
<sequence>MAESEATHNHLRKWIISKLESQEYPEHLVWCDEEKRSFKISWHRGMQGLQPVVAYCLDRDLQCGRQNNVSECRKRLLRVLRENAGFEQDDSKATTTRYGGERFFYLKPAVDPMCYACILDSHSETVMNYLEVACVNGLEPLTPLPPPAPGETGGAARSVYGRAARLATVARPLPEQVTPFWRLRIQIFYFGTLVAEHTSDDRRGVRLHKRPLPKAGHQCFYGTAFKLWFPPPGGDGPLTPEQRETLCEILDRCEEGIFIHGNDIGMYVDNRTTFSLCCAGNDAEGNPAQRVVRSCVKSQLFYVLGLLRKLAKSPVPGDPVPSNAVTMYLGGRPGSRKRPQVPVTLVLCQDELTHGDIRPARWIL</sequence>
<keyword evidence="3" id="KW-1185">Reference proteome</keyword>
<dbReference type="Gene3D" id="2.60.200.10">
    <property type="match status" value="1"/>
</dbReference>
<dbReference type="GO" id="GO:0000978">
    <property type="term" value="F:RNA polymerase II cis-regulatory region sequence-specific DNA binding"/>
    <property type="evidence" value="ECO:0007669"/>
    <property type="project" value="TreeGrafter"/>
</dbReference>
<dbReference type="InterPro" id="IPR008984">
    <property type="entry name" value="SMAD_FHA_dom_sf"/>
</dbReference>
<proteinExistence type="predicted"/>
<dbReference type="Pfam" id="PF10401">
    <property type="entry name" value="IRF-3"/>
    <property type="match status" value="1"/>
</dbReference>
<dbReference type="CDD" id="cd00103">
    <property type="entry name" value="IRF"/>
    <property type="match status" value="1"/>
</dbReference>
<dbReference type="InterPro" id="IPR001346">
    <property type="entry name" value="Interferon_reg_fact_DNA-bd_dom"/>
</dbReference>
<dbReference type="InterPro" id="IPR036388">
    <property type="entry name" value="WH-like_DNA-bd_sf"/>
</dbReference>